<evidence type="ECO:0000313" key="10">
    <source>
        <dbReference type="Proteomes" id="UP001140206"/>
    </source>
</evidence>
<comment type="caution">
    <text evidence="9">The sequence shown here is derived from an EMBL/GenBank/DDBJ whole genome shotgun (WGS) entry which is preliminary data.</text>
</comment>
<keyword evidence="7 8" id="KW-0472">Membrane</keyword>
<evidence type="ECO:0000256" key="7">
    <source>
        <dbReference type="ARBA" id="ARBA00023136"/>
    </source>
</evidence>
<dbReference type="GO" id="GO:0005886">
    <property type="term" value="C:plasma membrane"/>
    <property type="evidence" value="ECO:0007669"/>
    <property type="project" value="UniProtKB-SubCell"/>
</dbReference>
<evidence type="ECO:0000256" key="4">
    <source>
        <dbReference type="ARBA" id="ARBA00022692"/>
    </source>
</evidence>
<evidence type="ECO:0000256" key="1">
    <source>
        <dbReference type="ARBA" id="ARBA00004651"/>
    </source>
</evidence>
<keyword evidence="3 8" id="KW-0813">Transport</keyword>
<keyword evidence="6 8" id="KW-0406">Ion transport</keyword>
<comment type="subcellular location">
    <subcellularLocation>
        <location evidence="1">Cell membrane</location>
        <topology evidence="1">Multi-pass membrane protein</topology>
    </subcellularLocation>
    <subcellularLocation>
        <location evidence="8">Membrane</location>
        <topology evidence="8">Multi-pass membrane protein</topology>
    </subcellularLocation>
</comment>
<name>A0AAV8EPQ8_9POAL</name>
<keyword evidence="4 8" id="KW-0812">Transmembrane</keyword>
<dbReference type="InterPro" id="IPR003689">
    <property type="entry name" value="ZIP"/>
</dbReference>
<reference evidence="9" key="1">
    <citation type="submission" date="2022-08" db="EMBL/GenBank/DDBJ databases">
        <authorList>
            <person name="Marques A."/>
        </authorList>
    </citation>
    <scope>NUCLEOTIDE SEQUENCE</scope>
    <source>
        <strain evidence="9">RhyPub2mFocal</strain>
        <tissue evidence="9">Leaves</tissue>
    </source>
</reference>
<dbReference type="PANTHER" id="PTHR11040">
    <property type="entry name" value="ZINC/IRON TRANSPORTER"/>
    <property type="match status" value="1"/>
</dbReference>
<feature type="transmembrane region" description="Helical" evidence="8">
    <location>
        <begin position="338"/>
        <end position="359"/>
    </location>
</feature>
<comment type="similarity">
    <text evidence="2 8">Belongs to the ZIP transporter (TC 2.A.5) family.</text>
</comment>
<evidence type="ECO:0000313" key="9">
    <source>
        <dbReference type="EMBL" id="KAJ4782200.1"/>
    </source>
</evidence>
<proteinExistence type="inferred from homology"/>
<feature type="transmembrane region" description="Helical" evidence="8">
    <location>
        <begin position="84"/>
        <end position="108"/>
    </location>
</feature>
<organism evidence="9 10">
    <name type="scientific">Rhynchospora pubera</name>
    <dbReference type="NCBI Taxonomy" id="906938"/>
    <lineage>
        <taxon>Eukaryota</taxon>
        <taxon>Viridiplantae</taxon>
        <taxon>Streptophyta</taxon>
        <taxon>Embryophyta</taxon>
        <taxon>Tracheophyta</taxon>
        <taxon>Spermatophyta</taxon>
        <taxon>Magnoliopsida</taxon>
        <taxon>Liliopsida</taxon>
        <taxon>Poales</taxon>
        <taxon>Cyperaceae</taxon>
        <taxon>Cyperoideae</taxon>
        <taxon>Rhynchosporeae</taxon>
        <taxon>Rhynchospora</taxon>
    </lineage>
</organism>
<gene>
    <name evidence="9" type="ORF">LUZ62_066457</name>
</gene>
<keyword evidence="5 8" id="KW-1133">Transmembrane helix</keyword>
<feature type="transmembrane region" description="Helical" evidence="8">
    <location>
        <begin position="307"/>
        <end position="332"/>
    </location>
</feature>
<evidence type="ECO:0000256" key="2">
    <source>
        <dbReference type="ARBA" id="ARBA00006939"/>
    </source>
</evidence>
<feature type="transmembrane region" description="Helical" evidence="8">
    <location>
        <begin position="380"/>
        <end position="399"/>
    </location>
</feature>
<comment type="caution">
    <text evidence="8">Lacks conserved residue(s) required for the propagation of feature annotation.</text>
</comment>
<keyword evidence="10" id="KW-1185">Reference proteome</keyword>
<dbReference type="GO" id="GO:0005385">
    <property type="term" value="F:zinc ion transmembrane transporter activity"/>
    <property type="evidence" value="ECO:0007669"/>
    <property type="project" value="InterPro"/>
</dbReference>
<accession>A0AAV8EPQ8</accession>
<dbReference type="AlphaFoldDB" id="A0AAV8EPQ8"/>
<dbReference type="NCBIfam" id="TIGR00820">
    <property type="entry name" value="zip"/>
    <property type="match status" value="1"/>
</dbReference>
<evidence type="ECO:0000256" key="6">
    <source>
        <dbReference type="ARBA" id="ARBA00023065"/>
    </source>
</evidence>
<protein>
    <submittedName>
        <fullName evidence="9">Zinc transporter</fullName>
    </submittedName>
</protein>
<feature type="transmembrane region" description="Helical" evidence="8">
    <location>
        <begin position="52"/>
        <end position="72"/>
    </location>
</feature>
<evidence type="ECO:0000256" key="8">
    <source>
        <dbReference type="RuleBase" id="RU362088"/>
    </source>
</evidence>
<evidence type="ECO:0000256" key="3">
    <source>
        <dbReference type="ARBA" id="ARBA00022448"/>
    </source>
</evidence>
<dbReference type="PANTHER" id="PTHR11040:SF44">
    <property type="entry name" value="PROTEIN ZNTC-RELATED"/>
    <property type="match status" value="1"/>
</dbReference>
<dbReference type="InterPro" id="IPR004698">
    <property type="entry name" value="Zn/Fe_permease_fun/pln"/>
</dbReference>
<dbReference type="EMBL" id="JAMFTS010000003">
    <property type="protein sequence ID" value="KAJ4782200.1"/>
    <property type="molecule type" value="Genomic_DNA"/>
</dbReference>
<evidence type="ECO:0000256" key="5">
    <source>
        <dbReference type="ARBA" id="ARBA00022989"/>
    </source>
</evidence>
<dbReference type="Pfam" id="PF02535">
    <property type="entry name" value="Zip"/>
    <property type="match status" value="1"/>
</dbReference>
<feature type="transmembrane region" description="Helical" evidence="8">
    <location>
        <begin position="128"/>
        <end position="148"/>
    </location>
</feature>
<dbReference type="Proteomes" id="UP001140206">
    <property type="component" value="Chromosome 3"/>
</dbReference>
<sequence length="400" mass="42550">MSLSENLGTSHLVTRVLNQLSNVTESVSANPSCGSDDSDTCRNEPAALRLKLFAIAAILLSGIIGVGIPLVGRRFKLLDSRSGGSTGFVLAKAFAAGVILATGFVHMLDDAVEALTSECLPDVPWQRFPFSGFIAMLAALGTLLLDFLATQYYERKQLVSTKVKTSCKASTSMASLSGSNEIMTIGEDRDDNLDKDPEDMHIIGMHVHATAHNHAHGHGQMNHHGQIHGHHMHGEVELSSHGRHVVVAQILEMGILSHSVIIGLSLGVSHSPCEITPLIAALSFHQFFEGFALGGCISQAQFSNCSAFLMSIFFALTTPAGIGCGAAVASFYNANSQIALIIEGILDSISAGILIYMALVDLIAADFLSRKVNYNMRVQVSSYVALFLGALSMAALAIWA</sequence>